<dbReference type="EMBL" id="JADIKL010000014">
    <property type="protein sequence ID" value="MFK2932597.1"/>
    <property type="molecule type" value="Genomic_DNA"/>
</dbReference>
<reference evidence="7 8" key="1">
    <citation type="submission" date="2020-10" db="EMBL/GenBank/DDBJ databases">
        <title>Phylogeny of dyella-like bacteria.</title>
        <authorList>
            <person name="Fu J."/>
        </authorList>
    </citation>
    <scope>NUCLEOTIDE SEQUENCE [LARGE SCALE GENOMIC DNA]</scope>
    <source>
        <strain evidence="7 8">DKC-1</strain>
    </source>
</reference>
<dbReference type="PROSITE" id="PS51007">
    <property type="entry name" value="CYTC"/>
    <property type="match status" value="2"/>
</dbReference>
<keyword evidence="2 4" id="KW-0479">Metal-binding</keyword>
<dbReference type="InterPro" id="IPR009056">
    <property type="entry name" value="Cyt_c-like_dom"/>
</dbReference>
<comment type="caution">
    <text evidence="7">The sequence shown here is derived from an EMBL/GenBank/DDBJ whole genome shotgun (WGS) entry which is preliminary data.</text>
</comment>
<dbReference type="InterPro" id="IPR024167">
    <property type="entry name" value="Cytochrome_c4-like"/>
</dbReference>
<dbReference type="RefSeq" id="WP_404542412.1">
    <property type="nucleotide sequence ID" value="NZ_JADIKL010000014.1"/>
</dbReference>
<feature type="domain" description="Cytochrome c" evidence="6">
    <location>
        <begin position="121"/>
        <end position="204"/>
    </location>
</feature>
<dbReference type="PANTHER" id="PTHR33751">
    <property type="entry name" value="CBB3-TYPE CYTOCHROME C OXIDASE SUBUNIT FIXP"/>
    <property type="match status" value="1"/>
</dbReference>
<dbReference type="SUPFAM" id="SSF46626">
    <property type="entry name" value="Cytochrome c"/>
    <property type="match status" value="2"/>
</dbReference>
<organism evidence="7 8">
    <name type="scientific">Dyella agri</name>
    <dbReference type="NCBI Taxonomy" id="1926869"/>
    <lineage>
        <taxon>Bacteria</taxon>
        <taxon>Pseudomonadati</taxon>
        <taxon>Pseudomonadota</taxon>
        <taxon>Gammaproteobacteria</taxon>
        <taxon>Lysobacterales</taxon>
        <taxon>Rhodanobacteraceae</taxon>
        <taxon>Dyella</taxon>
    </lineage>
</organism>
<protein>
    <submittedName>
        <fullName evidence="7">Cytochrome c4</fullName>
    </submittedName>
</protein>
<dbReference type="Pfam" id="PF00034">
    <property type="entry name" value="Cytochrom_C"/>
    <property type="match status" value="1"/>
</dbReference>
<feature type="signal peptide" evidence="5">
    <location>
        <begin position="1"/>
        <end position="21"/>
    </location>
</feature>
<sequence length="212" mass="21525">MPVLVALSLLAVPLAATAATAAGTIAQQGNGKGAAPCMACHGVDGGGQEASGYPRLAGLDAAYLQRQLDDFANGTRANPVMQPNAGALSEEERAQLAKYYSAMPVPAHGVAAPPADDIGAKLATRGDWSRDLPACEQCHAPGGVGVGANFPPLAGQPAAYIAAQLKAWQQGSRHNDPLALMQHVAKQLSPQEIQAVSGWLAAQPLPAKGGTP</sequence>
<dbReference type="PANTHER" id="PTHR33751:SF11">
    <property type="entry name" value="BLL4483 PROTEIN"/>
    <property type="match status" value="1"/>
</dbReference>
<dbReference type="Proteomes" id="UP001620397">
    <property type="component" value="Unassembled WGS sequence"/>
</dbReference>
<evidence type="ECO:0000256" key="3">
    <source>
        <dbReference type="ARBA" id="ARBA00023004"/>
    </source>
</evidence>
<keyword evidence="8" id="KW-1185">Reference proteome</keyword>
<dbReference type="Gene3D" id="1.10.760.10">
    <property type="entry name" value="Cytochrome c-like domain"/>
    <property type="match status" value="2"/>
</dbReference>
<name>A0ABW8KMC1_9GAMM</name>
<evidence type="ECO:0000313" key="7">
    <source>
        <dbReference type="EMBL" id="MFK2932597.1"/>
    </source>
</evidence>
<dbReference type="PIRSF" id="PIRSF000005">
    <property type="entry name" value="Cytochrome_c4"/>
    <property type="match status" value="1"/>
</dbReference>
<feature type="domain" description="Cytochrome c" evidence="6">
    <location>
        <begin position="18"/>
        <end position="104"/>
    </location>
</feature>
<evidence type="ECO:0000313" key="8">
    <source>
        <dbReference type="Proteomes" id="UP001620397"/>
    </source>
</evidence>
<keyword evidence="1 4" id="KW-0349">Heme</keyword>
<accession>A0ABW8KMC1</accession>
<evidence type="ECO:0000259" key="6">
    <source>
        <dbReference type="PROSITE" id="PS51007"/>
    </source>
</evidence>
<evidence type="ECO:0000256" key="2">
    <source>
        <dbReference type="ARBA" id="ARBA00022723"/>
    </source>
</evidence>
<gene>
    <name evidence="7" type="ORF">ISP14_17580</name>
</gene>
<evidence type="ECO:0000256" key="1">
    <source>
        <dbReference type="ARBA" id="ARBA00022617"/>
    </source>
</evidence>
<keyword evidence="3 4" id="KW-0408">Iron</keyword>
<keyword evidence="5" id="KW-0732">Signal</keyword>
<evidence type="ECO:0000256" key="4">
    <source>
        <dbReference type="PROSITE-ProRule" id="PRU00433"/>
    </source>
</evidence>
<evidence type="ECO:0000256" key="5">
    <source>
        <dbReference type="SAM" id="SignalP"/>
    </source>
</evidence>
<proteinExistence type="predicted"/>
<dbReference type="Pfam" id="PF13442">
    <property type="entry name" value="Cytochrome_CBB3"/>
    <property type="match status" value="1"/>
</dbReference>
<dbReference type="InterPro" id="IPR050597">
    <property type="entry name" value="Cytochrome_c_Oxidase_Subunit"/>
</dbReference>
<dbReference type="InterPro" id="IPR036909">
    <property type="entry name" value="Cyt_c-like_dom_sf"/>
</dbReference>
<feature type="chain" id="PRO_5046795524" evidence="5">
    <location>
        <begin position="22"/>
        <end position="212"/>
    </location>
</feature>